<reference evidence="2 3" key="1">
    <citation type="submission" date="2014-09" db="EMBL/GenBank/DDBJ databases">
        <authorList>
            <person name="Ellenberger Sabrina"/>
        </authorList>
    </citation>
    <scope>NUCLEOTIDE SEQUENCE [LARGE SCALE GENOMIC DNA]</scope>
    <source>
        <strain evidence="2 3">CBS 412.66</strain>
    </source>
</reference>
<gene>
    <name evidence="2" type="primary">PARPA_03206.1 scaffold 7238</name>
</gene>
<evidence type="ECO:0008006" key="4">
    <source>
        <dbReference type="Google" id="ProtNLM"/>
    </source>
</evidence>
<dbReference type="EMBL" id="LN722187">
    <property type="protein sequence ID" value="CEP09655.1"/>
    <property type="molecule type" value="Genomic_DNA"/>
</dbReference>
<dbReference type="Proteomes" id="UP000054107">
    <property type="component" value="Unassembled WGS sequence"/>
</dbReference>
<sequence length="113" mass="12575">MNRRNIIAEETNQADQDALREETVEPTCRHCGRTGHSRTTNLNCLRNPAYHEANSSIPEEAPNVTPVVCVHCGRAGHSRTNHADCVRNPRNVEDDRIARNPNLPEVARQSLGA</sequence>
<dbReference type="OrthoDB" id="2289155at2759"/>
<feature type="region of interest" description="Disordered" evidence="1">
    <location>
        <begin position="1"/>
        <end position="21"/>
    </location>
</feature>
<name>A0A0B7N2A2_9FUNG</name>
<evidence type="ECO:0000313" key="3">
    <source>
        <dbReference type="Proteomes" id="UP000054107"/>
    </source>
</evidence>
<keyword evidence="3" id="KW-1185">Reference proteome</keyword>
<evidence type="ECO:0000256" key="1">
    <source>
        <dbReference type="SAM" id="MobiDB-lite"/>
    </source>
</evidence>
<dbReference type="AlphaFoldDB" id="A0A0B7N2A2"/>
<proteinExistence type="predicted"/>
<evidence type="ECO:0000313" key="2">
    <source>
        <dbReference type="EMBL" id="CEP09655.1"/>
    </source>
</evidence>
<feature type="non-terminal residue" evidence="2">
    <location>
        <position position="113"/>
    </location>
</feature>
<organism evidence="2 3">
    <name type="scientific">Parasitella parasitica</name>
    <dbReference type="NCBI Taxonomy" id="35722"/>
    <lineage>
        <taxon>Eukaryota</taxon>
        <taxon>Fungi</taxon>
        <taxon>Fungi incertae sedis</taxon>
        <taxon>Mucoromycota</taxon>
        <taxon>Mucoromycotina</taxon>
        <taxon>Mucoromycetes</taxon>
        <taxon>Mucorales</taxon>
        <taxon>Mucorineae</taxon>
        <taxon>Mucoraceae</taxon>
        <taxon>Parasitella</taxon>
    </lineage>
</organism>
<protein>
    <recommendedName>
        <fullName evidence="4">CCHC-type domain-containing protein</fullName>
    </recommendedName>
</protein>
<accession>A0A0B7N2A2</accession>